<evidence type="ECO:0000313" key="4">
    <source>
        <dbReference type="EMBL" id="MFC2950268.1"/>
    </source>
</evidence>
<dbReference type="InterPro" id="IPR013766">
    <property type="entry name" value="Thioredoxin_domain"/>
</dbReference>
<dbReference type="PROSITE" id="PS51257">
    <property type="entry name" value="PROKAR_LIPOPROTEIN"/>
    <property type="match status" value="1"/>
</dbReference>
<proteinExistence type="inferred from homology"/>
<evidence type="ECO:0000256" key="2">
    <source>
        <dbReference type="ARBA" id="ARBA00023008"/>
    </source>
</evidence>
<dbReference type="Proteomes" id="UP001595387">
    <property type="component" value="Unassembled WGS sequence"/>
</dbReference>
<dbReference type="Gene3D" id="3.40.30.10">
    <property type="entry name" value="Glutaredoxin"/>
    <property type="match status" value="1"/>
</dbReference>
<evidence type="ECO:0000313" key="5">
    <source>
        <dbReference type="Proteomes" id="UP001595387"/>
    </source>
</evidence>
<comment type="similarity">
    <text evidence="1">Belongs to the SCO1/2 family.</text>
</comment>
<dbReference type="RefSeq" id="WP_390308394.1">
    <property type="nucleotide sequence ID" value="NZ_JBHRRZ010000040.1"/>
</dbReference>
<organism evidence="4 5">
    <name type="scientific">Virgibacillus sediminis</name>
    <dbReference type="NCBI Taxonomy" id="202260"/>
    <lineage>
        <taxon>Bacteria</taxon>
        <taxon>Bacillati</taxon>
        <taxon>Bacillota</taxon>
        <taxon>Bacilli</taxon>
        <taxon>Bacillales</taxon>
        <taxon>Bacillaceae</taxon>
        <taxon>Virgibacillus</taxon>
    </lineage>
</organism>
<gene>
    <name evidence="4" type="ORF">ACFODW_18235</name>
</gene>
<keyword evidence="2" id="KW-0186">Copper</keyword>
<feature type="domain" description="Thioredoxin" evidence="3">
    <location>
        <begin position="25"/>
        <end position="190"/>
    </location>
</feature>
<dbReference type="SUPFAM" id="SSF52833">
    <property type="entry name" value="Thioredoxin-like"/>
    <property type="match status" value="1"/>
</dbReference>
<protein>
    <submittedName>
        <fullName evidence="4">SCO family protein</fullName>
    </submittedName>
</protein>
<dbReference type="Pfam" id="PF02630">
    <property type="entry name" value="SCO1-SenC"/>
    <property type="match status" value="1"/>
</dbReference>
<reference evidence="5" key="1">
    <citation type="journal article" date="2019" name="Int. J. Syst. Evol. Microbiol.">
        <title>The Global Catalogue of Microorganisms (GCM) 10K type strain sequencing project: providing services to taxonomists for standard genome sequencing and annotation.</title>
        <authorList>
            <consortium name="The Broad Institute Genomics Platform"/>
            <consortium name="The Broad Institute Genome Sequencing Center for Infectious Disease"/>
            <person name="Wu L."/>
            <person name="Ma J."/>
        </authorList>
    </citation>
    <scope>NUCLEOTIDE SEQUENCE [LARGE SCALE GENOMIC DNA]</scope>
    <source>
        <strain evidence="5">KCTC 13193</strain>
    </source>
</reference>
<name>A0ABV7ABX3_9BACI</name>
<dbReference type="InterPro" id="IPR003782">
    <property type="entry name" value="SCO1/SenC"/>
</dbReference>
<keyword evidence="5" id="KW-1185">Reference proteome</keyword>
<evidence type="ECO:0000259" key="3">
    <source>
        <dbReference type="PROSITE" id="PS51352"/>
    </source>
</evidence>
<dbReference type="PANTHER" id="PTHR12151">
    <property type="entry name" value="ELECTRON TRANSPORT PROTIN SCO1/SENC FAMILY MEMBER"/>
    <property type="match status" value="1"/>
</dbReference>
<dbReference type="EMBL" id="JBHRRZ010000040">
    <property type="protein sequence ID" value="MFC2950268.1"/>
    <property type="molecule type" value="Genomic_DNA"/>
</dbReference>
<evidence type="ECO:0000256" key="1">
    <source>
        <dbReference type="ARBA" id="ARBA00010996"/>
    </source>
</evidence>
<comment type="caution">
    <text evidence="4">The sequence shown here is derived from an EMBL/GenBank/DDBJ whole genome shotgun (WGS) entry which is preliminary data.</text>
</comment>
<dbReference type="InterPro" id="IPR036249">
    <property type="entry name" value="Thioredoxin-like_sf"/>
</dbReference>
<dbReference type="PANTHER" id="PTHR12151:SF25">
    <property type="entry name" value="LINALOOL DEHYDRATASE_ISOMERASE DOMAIN-CONTAINING PROTEIN"/>
    <property type="match status" value="1"/>
</dbReference>
<sequence length="190" mass="21500">MRKKSGLWMTVLIILLVACGGDIETNMSEDVKDFEFTTQDNETLSLEDLEGEWWIADFMFTSCTTVCLPMTSNMALLQSKMEEENIDAQLVSFTVDPEHDTPEVLKDYAESYDADLDNWSFLTGYDFETIKELSVTSFRSLVVEAQPGTDQVTHGTKFFLINPDGEVIKQYDGVSKSEMDVIIEDLKAVM</sequence>
<dbReference type="CDD" id="cd02968">
    <property type="entry name" value="SCO"/>
    <property type="match status" value="1"/>
</dbReference>
<accession>A0ABV7ABX3</accession>
<dbReference type="PROSITE" id="PS51352">
    <property type="entry name" value="THIOREDOXIN_2"/>
    <property type="match status" value="1"/>
</dbReference>